<dbReference type="PRINTS" id="PR00038">
    <property type="entry name" value="HTHLUXR"/>
</dbReference>
<dbReference type="InterPro" id="IPR036388">
    <property type="entry name" value="WH-like_DNA-bd_sf"/>
</dbReference>
<feature type="transmembrane region" description="Helical" evidence="4">
    <location>
        <begin position="121"/>
        <end position="142"/>
    </location>
</feature>
<feature type="transmembrane region" description="Helical" evidence="4">
    <location>
        <begin position="387"/>
        <end position="409"/>
    </location>
</feature>
<dbReference type="PANTHER" id="PTHR44688:SF16">
    <property type="entry name" value="DNA-BINDING TRANSCRIPTIONAL ACTIVATOR DEVR_DOSR"/>
    <property type="match status" value="1"/>
</dbReference>
<keyword evidence="3" id="KW-0804">Transcription</keyword>
<feature type="transmembrane region" description="Helical" evidence="4">
    <location>
        <begin position="470"/>
        <end position="489"/>
    </location>
</feature>
<gene>
    <name evidence="6" type="ORF">DW787_02085</name>
</gene>
<feature type="transmembrane region" description="Helical" evidence="4">
    <location>
        <begin position="162"/>
        <end position="183"/>
    </location>
</feature>
<name>A0A414G0B1_9ACTN</name>
<keyword evidence="4" id="KW-0472">Membrane</keyword>
<dbReference type="SMART" id="SM00421">
    <property type="entry name" value="HTH_LUXR"/>
    <property type="match status" value="2"/>
</dbReference>
<comment type="caution">
    <text evidence="6">The sequence shown here is derived from an EMBL/GenBank/DDBJ whole genome shotgun (WGS) entry which is preliminary data.</text>
</comment>
<keyword evidence="2" id="KW-0238">DNA-binding</keyword>
<dbReference type="GO" id="GO:0003677">
    <property type="term" value="F:DNA binding"/>
    <property type="evidence" value="ECO:0007669"/>
    <property type="project" value="UniProtKB-KW"/>
</dbReference>
<evidence type="ECO:0000313" key="7">
    <source>
        <dbReference type="Proteomes" id="UP000286050"/>
    </source>
</evidence>
<dbReference type="AlphaFoldDB" id="A0A414G0B1"/>
<feature type="transmembrane region" description="Helical" evidence="4">
    <location>
        <begin position="51"/>
        <end position="73"/>
    </location>
</feature>
<feature type="transmembrane region" description="Helical" evidence="4">
    <location>
        <begin position="534"/>
        <end position="557"/>
    </location>
</feature>
<proteinExistence type="predicted"/>
<dbReference type="EMBL" id="QSJI01000001">
    <property type="protein sequence ID" value="RHD57646.1"/>
    <property type="molecule type" value="Genomic_DNA"/>
</dbReference>
<organism evidence="6 7">
    <name type="scientific">Collinsella intestinalis</name>
    <dbReference type="NCBI Taxonomy" id="147207"/>
    <lineage>
        <taxon>Bacteria</taxon>
        <taxon>Bacillati</taxon>
        <taxon>Actinomycetota</taxon>
        <taxon>Coriobacteriia</taxon>
        <taxon>Coriobacteriales</taxon>
        <taxon>Coriobacteriaceae</taxon>
        <taxon>Collinsella</taxon>
    </lineage>
</organism>
<dbReference type="GO" id="GO:0006355">
    <property type="term" value="P:regulation of DNA-templated transcription"/>
    <property type="evidence" value="ECO:0007669"/>
    <property type="project" value="InterPro"/>
</dbReference>
<evidence type="ECO:0000256" key="4">
    <source>
        <dbReference type="SAM" id="Phobius"/>
    </source>
</evidence>
<feature type="domain" description="HTH luxR-type" evidence="5">
    <location>
        <begin position="277"/>
        <end position="344"/>
    </location>
</feature>
<evidence type="ECO:0000256" key="3">
    <source>
        <dbReference type="ARBA" id="ARBA00023163"/>
    </source>
</evidence>
<dbReference type="PANTHER" id="PTHR44688">
    <property type="entry name" value="DNA-BINDING TRANSCRIPTIONAL ACTIVATOR DEVR_DOSR"/>
    <property type="match status" value="1"/>
</dbReference>
<evidence type="ECO:0000256" key="1">
    <source>
        <dbReference type="ARBA" id="ARBA00023015"/>
    </source>
</evidence>
<dbReference type="InterPro" id="IPR000792">
    <property type="entry name" value="Tscrpt_reg_LuxR_C"/>
</dbReference>
<dbReference type="Proteomes" id="UP000286050">
    <property type="component" value="Unassembled WGS sequence"/>
</dbReference>
<feature type="transmembrane region" description="Helical" evidence="4">
    <location>
        <begin position="563"/>
        <end position="584"/>
    </location>
</feature>
<dbReference type="PROSITE" id="PS50043">
    <property type="entry name" value="HTH_LUXR_2"/>
    <property type="match status" value="1"/>
</dbReference>
<feature type="transmembrane region" description="Helical" evidence="4">
    <location>
        <begin position="228"/>
        <end position="247"/>
    </location>
</feature>
<dbReference type="InterPro" id="IPR016032">
    <property type="entry name" value="Sig_transdc_resp-reg_C-effctor"/>
</dbReference>
<accession>A0A414G0B1</accession>
<feature type="transmembrane region" description="Helical" evidence="4">
    <location>
        <begin position="195"/>
        <end position="216"/>
    </location>
</feature>
<sequence>MCAISCLPSGVPIAVRATVCPGPSKGSFRYLSLIFESTRRVIEMQEVGQRVLSLVVAWPVWTGFLLLVSVFAISVRTADLVSMEMYIPFFALACLAIVRLYGGSGFNGDKSTGAKCPSQRLVGMVGGCATLILFLSILFWMGLEGGLVLPGEPIACRQVNDVVMLLCASISIACWYQFSFGFIAPPVCGVKGLRALKMMLVLIVGAWMFELAHLLLRAEAVEFIDGTRFIMGRFFGITAASLSALALRVRSDSQGGEVQRGSLKSGTIGASCAYYDVLRSLERVKLSDRELKVLSFTLEGESARSIGEHLGVSAPTVGSYRQRGYKKMGVSSKKELIDLVSKCEGDDGLPTPGTATVALPCSGAVGRAGVGKMPMGEDSRKYRTRSVAAKISIVTAALCLAPLCLYGIVHYVLQATFTNDFLFYFRDPIKHVTTGVLVISAAVLVACSIQKEGPSLFSSIEENGPSMTGFIVVCVGVFCSSALVGESFYSISAGGVWGFIGLAAAFTCIALSGEGSDVRGVSLIGRALKLVRSSFPEVLLLFSVSIPLADVFSSILLSVSIDSYPLVTGLYRFGVITLVVYALVRLYSTSHGEELAPSKYEQLRYLLLGHGLTELQAAVLIMSLQGHSTASICAKLLLAPGTVRSYRARAYAKLGVRGMNGLREVVELEMQSPCVRDKNTCSDG</sequence>
<evidence type="ECO:0000256" key="2">
    <source>
        <dbReference type="ARBA" id="ARBA00023125"/>
    </source>
</evidence>
<dbReference type="SUPFAM" id="SSF46894">
    <property type="entry name" value="C-terminal effector domain of the bipartite response regulators"/>
    <property type="match status" value="2"/>
</dbReference>
<feature type="transmembrane region" description="Helical" evidence="4">
    <location>
        <begin position="85"/>
        <end position="101"/>
    </location>
</feature>
<protein>
    <recommendedName>
        <fullName evidence="5">HTH luxR-type domain-containing protein</fullName>
    </recommendedName>
</protein>
<evidence type="ECO:0000313" key="6">
    <source>
        <dbReference type="EMBL" id="RHD57646.1"/>
    </source>
</evidence>
<keyword evidence="4" id="KW-1133">Transmembrane helix</keyword>
<reference evidence="6 7" key="1">
    <citation type="submission" date="2018-08" db="EMBL/GenBank/DDBJ databases">
        <title>A genome reference for cultivated species of the human gut microbiota.</title>
        <authorList>
            <person name="Zou Y."/>
            <person name="Xue W."/>
            <person name="Luo G."/>
        </authorList>
    </citation>
    <scope>NUCLEOTIDE SEQUENCE [LARGE SCALE GENOMIC DNA]</scope>
    <source>
        <strain evidence="6 7">AM30-5LB</strain>
    </source>
</reference>
<keyword evidence="4" id="KW-0812">Transmembrane</keyword>
<keyword evidence="1" id="KW-0805">Transcription regulation</keyword>
<evidence type="ECO:0000259" key="5">
    <source>
        <dbReference type="PROSITE" id="PS50043"/>
    </source>
</evidence>
<dbReference type="Gene3D" id="1.10.10.10">
    <property type="entry name" value="Winged helix-like DNA-binding domain superfamily/Winged helix DNA-binding domain"/>
    <property type="match status" value="2"/>
</dbReference>
<dbReference type="Pfam" id="PF00196">
    <property type="entry name" value="GerE"/>
    <property type="match status" value="2"/>
</dbReference>
<feature type="transmembrane region" description="Helical" evidence="4">
    <location>
        <begin position="495"/>
        <end position="513"/>
    </location>
</feature>